<reference evidence="2" key="1">
    <citation type="journal article" date="2021" name="Nat. Commun.">
        <title>Genetic determinants of endophytism in the Arabidopsis root mycobiome.</title>
        <authorList>
            <person name="Mesny F."/>
            <person name="Miyauchi S."/>
            <person name="Thiergart T."/>
            <person name="Pickel B."/>
            <person name="Atanasova L."/>
            <person name="Karlsson M."/>
            <person name="Huettel B."/>
            <person name="Barry K.W."/>
            <person name="Haridas S."/>
            <person name="Chen C."/>
            <person name="Bauer D."/>
            <person name="Andreopoulos W."/>
            <person name="Pangilinan J."/>
            <person name="LaButti K."/>
            <person name="Riley R."/>
            <person name="Lipzen A."/>
            <person name="Clum A."/>
            <person name="Drula E."/>
            <person name="Henrissat B."/>
            <person name="Kohler A."/>
            <person name="Grigoriev I.V."/>
            <person name="Martin F.M."/>
            <person name="Hacquard S."/>
        </authorList>
    </citation>
    <scope>NUCLEOTIDE SEQUENCE</scope>
    <source>
        <strain evidence="2">MPI-CAGE-AT-0016</strain>
    </source>
</reference>
<gene>
    <name evidence="2" type="ORF">B0T11DRAFT_301928</name>
</gene>
<name>A0A8K0T7B7_9PEZI</name>
<dbReference type="Proteomes" id="UP000813385">
    <property type="component" value="Unassembled WGS sequence"/>
</dbReference>
<accession>A0A8K0T7B7</accession>
<dbReference type="PANTHER" id="PTHR43866">
    <property type="entry name" value="MALONATE-SEMIALDEHYDE DEHYDROGENASE"/>
    <property type="match status" value="1"/>
</dbReference>
<organism evidence="2 3">
    <name type="scientific">Plectosphaerella cucumerina</name>
    <dbReference type="NCBI Taxonomy" id="40658"/>
    <lineage>
        <taxon>Eukaryota</taxon>
        <taxon>Fungi</taxon>
        <taxon>Dikarya</taxon>
        <taxon>Ascomycota</taxon>
        <taxon>Pezizomycotina</taxon>
        <taxon>Sordariomycetes</taxon>
        <taxon>Hypocreomycetidae</taxon>
        <taxon>Glomerellales</taxon>
        <taxon>Plectosphaerellaceae</taxon>
        <taxon>Plectosphaerella</taxon>
    </lineage>
</organism>
<keyword evidence="3" id="KW-1185">Reference proteome</keyword>
<evidence type="ECO:0000256" key="1">
    <source>
        <dbReference type="ARBA" id="ARBA00009986"/>
    </source>
</evidence>
<dbReference type="InterPro" id="IPR010061">
    <property type="entry name" value="MeMal-semiAld_DH"/>
</dbReference>
<dbReference type="OrthoDB" id="4579506at2759"/>
<dbReference type="GO" id="GO:0006574">
    <property type="term" value="P:L-valine catabolic process"/>
    <property type="evidence" value="ECO:0007669"/>
    <property type="project" value="TreeGrafter"/>
</dbReference>
<comment type="similarity">
    <text evidence="1">Belongs to the aldehyde dehydrogenase family.</text>
</comment>
<dbReference type="GO" id="GO:0006210">
    <property type="term" value="P:thymine catabolic process"/>
    <property type="evidence" value="ECO:0007669"/>
    <property type="project" value="TreeGrafter"/>
</dbReference>
<dbReference type="AlphaFoldDB" id="A0A8K0T7B7"/>
<evidence type="ECO:0008006" key="4">
    <source>
        <dbReference type="Google" id="ProtNLM"/>
    </source>
</evidence>
<evidence type="ECO:0000313" key="3">
    <source>
        <dbReference type="Proteomes" id="UP000813385"/>
    </source>
</evidence>
<comment type="caution">
    <text evidence="2">The sequence shown here is derived from an EMBL/GenBank/DDBJ whole genome shotgun (WGS) entry which is preliminary data.</text>
</comment>
<protein>
    <recommendedName>
        <fullName evidence="4">FAR1 domain-containing protein</fullName>
    </recommendedName>
</protein>
<dbReference type="EMBL" id="JAGPXD010000006">
    <property type="protein sequence ID" value="KAH7349733.1"/>
    <property type="molecule type" value="Genomic_DNA"/>
</dbReference>
<dbReference type="PANTHER" id="PTHR43866:SF3">
    <property type="entry name" value="METHYLMALONATE-SEMIALDEHYDE DEHYDROGENASE [ACYLATING], MITOCHONDRIAL"/>
    <property type="match status" value="1"/>
</dbReference>
<evidence type="ECO:0000313" key="2">
    <source>
        <dbReference type="EMBL" id="KAH7349733.1"/>
    </source>
</evidence>
<dbReference type="GO" id="GO:0004491">
    <property type="term" value="F:methylmalonate-semialdehyde dehydrogenase (acylating, NAD) activity"/>
    <property type="evidence" value="ECO:0007669"/>
    <property type="project" value="InterPro"/>
</dbReference>
<proteinExistence type="inferred from homology"/>
<sequence>MDTSIAMPNLPTSPPPPALLPPPEGIFRNFEDLLSSVQRVAKDQGYGVVKLRASNYRDGKPTRYDLVCDRGGVKYSSTAKKRNPSTRKVDCPWRAKAVCEVQLGNQWRFAVQESRHNHEPRIATAPPGQENTPLAQSMRSFTNKIDRLSHDMNQGFMRMESLLVEMNKRIENLENRQLTYEPRFQNMESRLQGLEARNNAMEMPMVDDVDTRLLQGSQYGNHGMHELAHAAGLNMRFYAPKAVDNSEHYEAAVASHPAFIEATSDAASENQMEPSEVLQG</sequence>